<accession>A0A9E7U8V4</accession>
<keyword evidence="4" id="KW-1185">Reference proteome</keyword>
<dbReference type="Proteomes" id="UP001057580">
    <property type="component" value="Chromosome"/>
</dbReference>
<dbReference type="EMBL" id="CP104003">
    <property type="protein sequence ID" value="UWM55231.1"/>
    <property type="molecule type" value="Genomic_DNA"/>
</dbReference>
<proteinExistence type="inferred from homology"/>
<dbReference type="GeneID" id="74941328"/>
<organism evidence="3 4">
    <name type="scientific">Salinirubellus salinus</name>
    <dbReference type="NCBI Taxonomy" id="1364945"/>
    <lineage>
        <taxon>Archaea</taxon>
        <taxon>Methanobacteriati</taxon>
        <taxon>Methanobacteriota</taxon>
        <taxon>Stenosarchaea group</taxon>
        <taxon>Halobacteria</taxon>
        <taxon>Halobacteriales</taxon>
        <taxon>Natronomonadaceae</taxon>
        <taxon>Salinirubellus</taxon>
    </lineage>
</organism>
<comment type="similarity">
    <text evidence="1">Belongs to the CTAG/PCC1 family.</text>
</comment>
<evidence type="ECO:0000313" key="3">
    <source>
        <dbReference type="EMBL" id="UWM55231.1"/>
    </source>
</evidence>
<feature type="compositionally biased region" description="Low complexity" evidence="2">
    <location>
        <begin position="22"/>
        <end position="31"/>
    </location>
</feature>
<sequence length="102" mass="11145">MTGADADERSERPERATRRATLRTTHADATAVARALAPDNTAEMHTRVEGSTVVTTVARETTGGLRSTVDDYVTNMQVADELHTDAQTEERTHTDTNTDTNE</sequence>
<reference evidence="3" key="1">
    <citation type="submission" date="2022-09" db="EMBL/GenBank/DDBJ databases">
        <title>Diverse halophilic archaea isolated from saline environments.</title>
        <authorList>
            <person name="Cui H.-L."/>
        </authorList>
    </citation>
    <scope>NUCLEOTIDE SEQUENCE</scope>
    <source>
        <strain evidence="3">ZS-35-S2</strain>
    </source>
</reference>
<dbReference type="Pfam" id="PF09341">
    <property type="entry name" value="Pcc1"/>
    <property type="match status" value="1"/>
</dbReference>
<gene>
    <name evidence="3" type="ORF">N0B31_02860</name>
</gene>
<evidence type="ECO:0000256" key="1">
    <source>
        <dbReference type="ARBA" id="ARBA00007073"/>
    </source>
</evidence>
<evidence type="ECO:0000313" key="4">
    <source>
        <dbReference type="Proteomes" id="UP001057580"/>
    </source>
</evidence>
<protein>
    <submittedName>
        <fullName evidence="3">KEOPS complex subunit Pcc1</fullName>
    </submittedName>
</protein>
<dbReference type="NCBIfam" id="NF011470">
    <property type="entry name" value="PRK14887.1"/>
    <property type="match status" value="1"/>
</dbReference>
<feature type="region of interest" description="Disordered" evidence="2">
    <location>
        <begin position="80"/>
        <end position="102"/>
    </location>
</feature>
<feature type="compositionally biased region" description="Basic and acidic residues" evidence="2">
    <location>
        <begin position="1"/>
        <end position="17"/>
    </location>
</feature>
<dbReference type="KEGG" id="ssai:N0B31_02860"/>
<feature type="region of interest" description="Disordered" evidence="2">
    <location>
        <begin position="1"/>
        <end position="55"/>
    </location>
</feature>
<dbReference type="InterPro" id="IPR015419">
    <property type="entry name" value="CTAG/Pcc1"/>
</dbReference>
<feature type="compositionally biased region" description="Basic and acidic residues" evidence="2">
    <location>
        <begin position="80"/>
        <end position="96"/>
    </location>
</feature>
<name>A0A9E7U8V4_9EURY</name>
<dbReference type="RefSeq" id="WP_260594283.1">
    <property type="nucleotide sequence ID" value="NZ_CP104003.1"/>
</dbReference>
<evidence type="ECO:0000256" key="2">
    <source>
        <dbReference type="SAM" id="MobiDB-lite"/>
    </source>
</evidence>
<dbReference type="AlphaFoldDB" id="A0A9E7U8V4"/>